<evidence type="ECO:0008006" key="3">
    <source>
        <dbReference type="Google" id="ProtNLM"/>
    </source>
</evidence>
<sequence>MTSITSTSLLQSVRDPSIFADVPSEEAPVASTAAHAAPERQLVEWLARALGRDVCAVRRSSHVKHGGLSGSFHFLRVELGASGVGGCDDDEASRAPKAIRDAALSSLELAVKVVPEAALSRSVGLGCAREGLFYRHLGPSLEVAGVPRAYAAAGLMETGESVVCMDCLSGAVPIGVFFGPGNPNNWGASAEDVMRTVGGIIGGPHAHEWDATTLSAEAFRLYARLHGAHWGEAASLGARMPWLRGAAWAVGDGGHDGEATWQRAMGMAADAWAALSAARREENSVIEWDAHLVACLDVSFSKAGDYAAFLSEQSGRPLTLVHGDCHPHNVLLAAAEAAPSAARPGESKGCEDGGEVTGRECWLRLIDFEMVGLGSGAQELGQFLISHTEPALRRATERELVRAYYDELRSVLCARGLAADANAYTFEACWEEYVAGGAGRWAWFVAYLVHAKSDSPKLGQYFHDQLAAFLRDHVSDPLLTPMPRV</sequence>
<dbReference type="InterPro" id="IPR011009">
    <property type="entry name" value="Kinase-like_dom_sf"/>
</dbReference>
<name>A0A830HCV1_9CHLO</name>
<comment type="caution">
    <text evidence="1">The sequence shown here is derived from an EMBL/GenBank/DDBJ whole genome shotgun (WGS) entry which is preliminary data.</text>
</comment>
<dbReference type="InterPro" id="IPR004119">
    <property type="entry name" value="EcKL"/>
</dbReference>
<dbReference type="EMBL" id="BNJQ01000007">
    <property type="protein sequence ID" value="GHP04323.1"/>
    <property type="molecule type" value="Genomic_DNA"/>
</dbReference>
<dbReference type="PANTHER" id="PTHR11012">
    <property type="entry name" value="PROTEIN KINASE-LIKE DOMAIN-CONTAINING"/>
    <property type="match status" value="1"/>
</dbReference>
<accession>A0A830HCV1</accession>
<evidence type="ECO:0000313" key="2">
    <source>
        <dbReference type="Proteomes" id="UP000660262"/>
    </source>
</evidence>
<organism evidence="1 2">
    <name type="scientific">Pycnococcus provasolii</name>
    <dbReference type="NCBI Taxonomy" id="41880"/>
    <lineage>
        <taxon>Eukaryota</taxon>
        <taxon>Viridiplantae</taxon>
        <taxon>Chlorophyta</taxon>
        <taxon>Pseudoscourfieldiophyceae</taxon>
        <taxon>Pseudoscourfieldiales</taxon>
        <taxon>Pycnococcaceae</taxon>
        <taxon>Pycnococcus</taxon>
    </lineage>
</organism>
<dbReference type="Pfam" id="PF02958">
    <property type="entry name" value="EcKL"/>
    <property type="match status" value="1"/>
</dbReference>
<dbReference type="Gene3D" id="3.90.1200.10">
    <property type="match status" value="1"/>
</dbReference>
<protein>
    <recommendedName>
        <fullName evidence="3">Aminoglycoside phosphotransferase domain-containing protein</fullName>
    </recommendedName>
</protein>
<keyword evidence="2" id="KW-1185">Reference proteome</keyword>
<dbReference type="Proteomes" id="UP000660262">
    <property type="component" value="Unassembled WGS sequence"/>
</dbReference>
<dbReference type="AlphaFoldDB" id="A0A830HCV1"/>
<dbReference type="SUPFAM" id="SSF56112">
    <property type="entry name" value="Protein kinase-like (PK-like)"/>
    <property type="match status" value="1"/>
</dbReference>
<dbReference type="PANTHER" id="PTHR11012:SF30">
    <property type="entry name" value="PROTEIN KINASE-LIKE DOMAIN-CONTAINING"/>
    <property type="match status" value="1"/>
</dbReference>
<evidence type="ECO:0000313" key="1">
    <source>
        <dbReference type="EMBL" id="GHP04323.1"/>
    </source>
</evidence>
<reference evidence="1" key="1">
    <citation type="submission" date="2020-10" db="EMBL/GenBank/DDBJ databases">
        <title>Unveiling of a novel bifunctional photoreceptor, Dualchrome1, isolated from a cosmopolitan green alga.</title>
        <authorList>
            <person name="Suzuki S."/>
            <person name="Kawachi M."/>
        </authorList>
    </citation>
    <scope>NUCLEOTIDE SEQUENCE</scope>
    <source>
        <strain evidence="1">NIES 2893</strain>
    </source>
</reference>
<dbReference type="OrthoDB" id="191037at2759"/>
<gene>
    <name evidence="1" type="ORF">PPROV_000307700</name>
</gene>
<proteinExistence type="predicted"/>